<accession>A0ABN2MFX0</accession>
<comment type="caution">
    <text evidence="3">The sequence shown here is derived from an EMBL/GenBank/DDBJ whole genome shotgun (WGS) entry which is preliminary data.</text>
</comment>
<name>A0ABN2MFX0_9MICO</name>
<proteinExistence type="predicted"/>
<organism evidence="3 4">
    <name type="scientific">Agromyces salentinus</name>
    <dbReference type="NCBI Taxonomy" id="269421"/>
    <lineage>
        <taxon>Bacteria</taxon>
        <taxon>Bacillati</taxon>
        <taxon>Actinomycetota</taxon>
        <taxon>Actinomycetes</taxon>
        <taxon>Micrococcales</taxon>
        <taxon>Microbacteriaceae</taxon>
        <taxon>Agromyces</taxon>
    </lineage>
</organism>
<keyword evidence="2" id="KW-0472">Membrane</keyword>
<keyword evidence="4" id="KW-1185">Reference proteome</keyword>
<gene>
    <name evidence="3" type="ORF">GCM10009750_06420</name>
</gene>
<sequence>MDPRSLRPRNANNTRIPHHDPHAWGRPEETVCDDERAGVRMFADESVEAFAALAFVVLLLIATIAMGVAAGRRR</sequence>
<evidence type="ECO:0000256" key="1">
    <source>
        <dbReference type="SAM" id="MobiDB-lite"/>
    </source>
</evidence>
<dbReference type="Proteomes" id="UP001501746">
    <property type="component" value="Unassembled WGS sequence"/>
</dbReference>
<feature type="transmembrane region" description="Helical" evidence="2">
    <location>
        <begin position="49"/>
        <end position="70"/>
    </location>
</feature>
<feature type="region of interest" description="Disordered" evidence="1">
    <location>
        <begin position="1"/>
        <end position="28"/>
    </location>
</feature>
<protein>
    <submittedName>
        <fullName evidence="3">Uncharacterized protein</fullName>
    </submittedName>
</protein>
<evidence type="ECO:0000313" key="3">
    <source>
        <dbReference type="EMBL" id="GAA1825865.1"/>
    </source>
</evidence>
<evidence type="ECO:0000256" key="2">
    <source>
        <dbReference type="SAM" id="Phobius"/>
    </source>
</evidence>
<reference evidence="4" key="1">
    <citation type="journal article" date="2019" name="Int. J. Syst. Evol. Microbiol.">
        <title>The Global Catalogue of Microorganisms (GCM) 10K type strain sequencing project: providing services to taxonomists for standard genome sequencing and annotation.</title>
        <authorList>
            <consortium name="The Broad Institute Genomics Platform"/>
            <consortium name="The Broad Institute Genome Sequencing Center for Infectious Disease"/>
            <person name="Wu L."/>
            <person name="Ma J."/>
        </authorList>
    </citation>
    <scope>NUCLEOTIDE SEQUENCE [LARGE SCALE GENOMIC DNA]</scope>
    <source>
        <strain evidence="4">JCM 14323</strain>
    </source>
</reference>
<dbReference type="EMBL" id="BAAANK010000001">
    <property type="protein sequence ID" value="GAA1825865.1"/>
    <property type="molecule type" value="Genomic_DNA"/>
</dbReference>
<evidence type="ECO:0000313" key="4">
    <source>
        <dbReference type="Proteomes" id="UP001501746"/>
    </source>
</evidence>
<keyword evidence="2" id="KW-0812">Transmembrane</keyword>
<keyword evidence="2" id="KW-1133">Transmembrane helix</keyword>
<feature type="compositionally biased region" description="Basic and acidic residues" evidence="1">
    <location>
        <begin position="17"/>
        <end position="28"/>
    </location>
</feature>